<evidence type="ECO:0000313" key="2">
    <source>
        <dbReference type="Proteomes" id="UP000032336"/>
    </source>
</evidence>
<comment type="caution">
    <text evidence="1">The sequence shown here is derived from an EMBL/GenBank/DDBJ whole genome shotgun (WGS) entry which is preliminary data.</text>
</comment>
<dbReference type="Proteomes" id="UP000032336">
    <property type="component" value="Unassembled WGS sequence"/>
</dbReference>
<dbReference type="AlphaFoldDB" id="A0A0D8FS34"/>
<reference evidence="1 2" key="1">
    <citation type="submission" date="2015-01" db="EMBL/GenBank/DDBJ databases">
        <title>Draft genome of the acidophilic iron oxidizer Ferrimicrobium acidiphilum strain T23.</title>
        <authorList>
            <person name="Poehlein A."/>
            <person name="Eisen S."/>
            <person name="Schloemann M."/>
            <person name="Johnson B.D."/>
            <person name="Daniel R."/>
            <person name="Muehling M."/>
        </authorList>
    </citation>
    <scope>NUCLEOTIDE SEQUENCE [LARGE SCALE GENOMIC DNA]</scope>
    <source>
        <strain evidence="1 2">T23</strain>
    </source>
</reference>
<dbReference type="EMBL" id="JXUW01000022">
    <property type="protein sequence ID" value="KJE76093.1"/>
    <property type="molecule type" value="Genomic_DNA"/>
</dbReference>
<keyword evidence="2" id="KW-1185">Reference proteome</keyword>
<name>A0A0D8FS34_9ACTN</name>
<evidence type="ECO:0000313" key="1">
    <source>
        <dbReference type="EMBL" id="KJE76093.1"/>
    </source>
</evidence>
<proteinExistence type="predicted"/>
<gene>
    <name evidence="1" type="ORF">FEAC_21840</name>
</gene>
<organism evidence="1 2">
    <name type="scientific">Ferrimicrobium acidiphilum DSM 19497</name>
    <dbReference type="NCBI Taxonomy" id="1121877"/>
    <lineage>
        <taxon>Bacteria</taxon>
        <taxon>Bacillati</taxon>
        <taxon>Actinomycetota</taxon>
        <taxon>Acidimicrobiia</taxon>
        <taxon>Acidimicrobiales</taxon>
        <taxon>Acidimicrobiaceae</taxon>
        <taxon>Ferrimicrobium</taxon>
    </lineage>
</organism>
<protein>
    <submittedName>
        <fullName evidence="1">Uncharacterized protein</fullName>
    </submittedName>
</protein>
<accession>A0A0D8FS34</accession>
<sequence length="57" mass="6176">MKHETDRAEVVSANEGDPACWAHLICSECGAIEIEGHRPACRYEQAEASGTDRASES</sequence>